<name>A0A0D0AWN3_9AGAR</name>
<evidence type="ECO:0000313" key="2">
    <source>
        <dbReference type="Proteomes" id="UP000053593"/>
    </source>
</evidence>
<proteinExistence type="predicted"/>
<evidence type="ECO:0000313" key="1">
    <source>
        <dbReference type="EMBL" id="KIK54965.1"/>
    </source>
</evidence>
<keyword evidence="2" id="KW-1185">Reference proteome</keyword>
<dbReference type="Proteomes" id="UP000053593">
    <property type="component" value="Unassembled WGS sequence"/>
</dbReference>
<accession>A0A0D0AWN3</accession>
<organism evidence="1 2">
    <name type="scientific">Collybiopsis luxurians FD-317 M1</name>
    <dbReference type="NCBI Taxonomy" id="944289"/>
    <lineage>
        <taxon>Eukaryota</taxon>
        <taxon>Fungi</taxon>
        <taxon>Dikarya</taxon>
        <taxon>Basidiomycota</taxon>
        <taxon>Agaricomycotina</taxon>
        <taxon>Agaricomycetes</taxon>
        <taxon>Agaricomycetidae</taxon>
        <taxon>Agaricales</taxon>
        <taxon>Marasmiineae</taxon>
        <taxon>Omphalotaceae</taxon>
        <taxon>Collybiopsis</taxon>
        <taxon>Collybiopsis luxurians</taxon>
    </lineage>
</organism>
<dbReference type="EMBL" id="KN834810">
    <property type="protein sequence ID" value="KIK54965.1"/>
    <property type="molecule type" value="Genomic_DNA"/>
</dbReference>
<reference evidence="1 2" key="1">
    <citation type="submission" date="2014-04" db="EMBL/GenBank/DDBJ databases">
        <title>Evolutionary Origins and Diversification of the Mycorrhizal Mutualists.</title>
        <authorList>
            <consortium name="DOE Joint Genome Institute"/>
            <consortium name="Mycorrhizal Genomics Consortium"/>
            <person name="Kohler A."/>
            <person name="Kuo A."/>
            <person name="Nagy L.G."/>
            <person name="Floudas D."/>
            <person name="Copeland A."/>
            <person name="Barry K.W."/>
            <person name="Cichocki N."/>
            <person name="Veneault-Fourrey C."/>
            <person name="LaButti K."/>
            <person name="Lindquist E.A."/>
            <person name="Lipzen A."/>
            <person name="Lundell T."/>
            <person name="Morin E."/>
            <person name="Murat C."/>
            <person name="Riley R."/>
            <person name="Ohm R."/>
            <person name="Sun H."/>
            <person name="Tunlid A."/>
            <person name="Henrissat B."/>
            <person name="Grigoriev I.V."/>
            <person name="Hibbett D.S."/>
            <person name="Martin F."/>
        </authorList>
    </citation>
    <scope>NUCLEOTIDE SEQUENCE [LARGE SCALE GENOMIC DNA]</scope>
    <source>
        <strain evidence="1 2">FD-317 M1</strain>
    </source>
</reference>
<protein>
    <submittedName>
        <fullName evidence="1">Uncharacterized protein</fullName>
    </submittedName>
</protein>
<gene>
    <name evidence="1" type="ORF">GYMLUDRAFT_248987</name>
</gene>
<dbReference type="HOGENOM" id="CLU_1970817_0_0_1"/>
<dbReference type="AlphaFoldDB" id="A0A0D0AWN3"/>
<sequence length="127" mass="13793">MNTNSHTSPPPEEDSSSVVLVDNLWQMLRTIQGLPVFQTPGPHMEKLKEIESTCKGMLFCPALSDFTLKNPLSPNSSGYGCSAGAPWSFDVSESGKEPNAQTQSACPYRGREFAQYFTDGGTMRGLA</sequence>